<feature type="compositionally biased region" description="Basic and acidic residues" evidence="1">
    <location>
        <begin position="459"/>
        <end position="473"/>
    </location>
</feature>
<proteinExistence type="predicted"/>
<evidence type="ECO:0000313" key="3">
    <source>
        <dbReference type="WBParaSite" id="Pan_g21912.t1"/>
    </source>
</evidence>
<accession>A0A7E4VKB4</accession>
<organism evidence="2 3">
    <name type="scientific">Panagrellus redivivus</name>
    <name type="common">Microworm</name>
    <dbReference type="NCBI Taxonomy" id="6233"/>
    <lineage>
        <taxon>Eukaryota</taxon>
        <taxon>Metazoa</taxon>
        <taxon>Ecdysozoa</taxon>
        <taxon>Nematoda</taxon>
        <taxon>Chromadorea</taxon>
        <taxon>Rhabditida</taxon>
        <taxon>Tylenchina</taxon>
        <taxon>Panagrolaimomorpha</taxon>
        <taxon>Panagrolaimoidea</taxon>
        <taxon>Panagrolaimidae</taxon>
        <taxon>Panagrellus</taxon>
    </lineage>
</organism>
<feature type="region of interest" description="Disordered" evidence="1">
    <location>
        <begin position="603"/>
        <end position="634"/>
    </location>
</feature>
<sequence>MFAKTGGKNDHPGWHHFNTTGNGVNTSVVCVYCSKLFHDSEVGQLLKHLETVHERVDVTWMRFVVEKSTPSGAVGVKTAALSSCHNSAGIDRIVDVEGTIREVKREPTLPVSNFTEIGCSSNITETYEPIEFDDSQPSSSDAVPQRAPSPMSSWLTDQVQSRTPVPSVPQTLEELESQSLDRSYRIVDRFTDIEAFDECRLKLNLVHRQVGRLVVKTLYECQSAKEGCPFVATSLHTASRHGLYVKNEHHSQNCQIEGEKQYQKYLSEPRFLTLLELEVDELFDIWKPLGYYRSTEDMEKAIEEANMAVKTSNFWHFRWHRIYYKCRNSSSCKYQVLTVSNFKEIGMYCRGTHTCQSGFKKTAVKSTVSKSESASLDKVVANLADKTLSWTAIGHFTNLNDLHAAQDKQVVARDKGGNGQAVLSYYRCRRSNFGCSYQQLIVSGTGVFGLYEHGQHEHEKVNVKTRGDLKRSQSESVEPEAVSDIVEDGYDESEDLKTAAPPPPVWTLLDRFRDLDELNETKEQFPLIFPRAHPQNKLKRRRMFYACAKKKTTGCTYRMSTLAAPYLYELSECGEHNHEAEDPATIIAPVKQRHDALGKVFEEPPPKKEKVVKTPKPRPKPVEKLPKTPPKKYPEMDEAISATGPPWKFLQSLPDRNELTNWYQSHSLMVSSATHLGTVSREYYRCVHYPTFGCGYIVQALTDDTRILLYESGKHQHPFEKRSDDENGPNSIKLPSGGTAKRVFCMRF</sequence>
<evidence type="ECO:0000256" key="1">
    <source>
        <dbReference type="SAM" id="MobiDB-lite"/>
    </source>
</evidence>
<feature type="region of interest" description="Disordered" evidence="1">
    <location>
        <begin position="131"/>
        <end position="167"/>
    </location>
</feature>
<feature type="compositionally biased region" description="Basic and acidic residues" evidence="1">
    <location>
        <begin position="603"/>
        <end position="612"/>
    </location>
</feature>
<feature type="compositionally biased region" description="Polar residues" evidence="1">
    <location>
        <begin position="150"/>
        <end position="167"/>
    </location>
</feature>
<reference evidence="2" key="1">
    <citation type="journal article" date="2013" name="Genetics">
        <title>The draft genome and transcriptome of Panagrellus redivivus are shaped by the harsh demands of a free-living lifestyle.</title>
        <authorList>
            <person name="Srinivasan J."/>
            <person name="Dillman A.R."/>
            <person name="Macchietto M.G."/>
            <person name="Heikkinen L."/>
            <person name="Lakso M."/>
            <person name="Fracchia K.M."/>
            <person name="Antoshechkin I."/>
            <person name="Mortazavi A."/>
            <person name="Wong G."/>
            <person name="Sternberg P.W."/>
        </authorList>
    </citation>
    <scope>NUCLEOTIDE SEQUENCE [LARGE SCALE GENOMIC DNA]</scope>
    <source>
        <strain evidence="2">MT8872</strain>
    </source>
</reference>
<evidence type="ECO:0000313" key="2">
    <source>
        <dbReference type="Proteomes" id="UP000492821"/>
    </source>
</evidence>
<dbReference type="Proteomes" id="UP000492821">
    <property type="component" value="Unassembled WGS sequence"/>
</dbReference>
<dbReference type="AlphaFoldDB" id="A0A7E4VKB4"/>
<protein>
    <submittedName>
        <fullName evidence="3">C2H2-type domain-containing protein</fullName>
    </submittedName>
</protein>
<keyword evidence="2" id="KW-1185">Reference proteome</keyword>
<reference evidence="3" key="2">
    <citation type="submission" date="2020-10" db="UniProtKB">
        <authorList>
            <consortium name="WormBaseParasite"/>
        </authorList>
    </citation>
    <scope>IDENTIFICATION</scope>
</reference>
<feature type="region of interest" description="Disordered" evidence="1">
    <location>
        <begin position="459"/>
        <end position="482"/>
    </location>
</feature>
<feature type="region of interest" description="Disordered" evidence="1">
    <location>
        <begin position="717"/>
        <end position="736"/>
    </location>
</feature>
<dbReference type="WBParaSite" id="Pan_g21912.t1">
    <property type="protein sequence ID" value="Pan_g21912.t1"/>
    <property type="gene ID" value="Pan_g21912"/>
</dbReference>
<name>A0A7E4VKB4_PANRE</name>